<dbReference type="InterPro" id="IPR036388">
    <property type="entry name" value="WH-like_DNA-bd_sf"/>
</dbReference>
<dbReference type="Gene3D" id="1.10.10.10">
    <property type="entry name" value="Winged helix-like DNA-binding domain superfamily/Winged helix DNA-binding domain"/>
    <property type="match status" value="1"/>
</dbReference>
<evidence type="ECO:0000313" key="1">
    <source>
        <dbReference type="EMBL" id="EML7079940.1"/>
    </source>
</evidence>
<evidence type="ECO:0000313" key="3">
    <source>
        <dbReference type="EMBL" id="HAU4357670.1"/>
    </source>
</evidence>
<dbReference type="Proteomes" id="UP000856143">
    <property type="component" value="Unassembled WGS sequence"/>
</dbReference>
<accession>A0AAD3UKW5</accession>
<dbReference type="GeneID" id="93283117"/>
<evidence type="ECO:0000313" key="4">
    <source>
        <dbReference type="Proteomes" id="UP000868497"/>
    </source>
</evidence>
<organism evidence="3 4">
    <name type="scientific">Klebsiella oxytoca</name>
    <dbReference type="NCBI Taxonomy" id="571"/>
    <lineage>
        <taxon>Bacteria</taxon>
        <taxon>Pseudomonadati</taxon>
        <taxon>Pseudomonadota</taxon>
        <taxon>Gammaproteobacteria</taxon>
        <taxon>Enterobacterales</taxon>
        <taxon>Enterobacteriaceae</taxon>
        <taxon>Klebsiella/Raoultella group</taxon>
        <taxon>Klebsiella</taxon>
    </lineage>
</organism>
<proteinExistence type="predicted"/>
<protein>
    <submittedName>
        <fullName evidence="3">Uncharacterized protein</fullName>
    </submittedName>
</protein>
<dbReference type="RefSeq" id="WP_004105453.1">
    <property type="nucleotide sequence ID" value="NZ_ABFNOZ020000002.1"/>
</dbReference>
<reference evidence="3" key="2">
    <citation type="submission" date="2019-09" db="EMBL/GenBank/DDBJ databases">
        <authorList>
            <consortium name="NCBI Pathogen Detection Project"/>
        </authorList>
    </citation>
    <scope>NUCLEOTIDE SEQUENCE</scope>
    <source>
        <strain evidence="3">AUSMDU00005748</strain>
        <strain evidence="2">R404</strain>
    </source>
</reference>
<dbReference type="Proteomes" id="UP000868497">
    <property type="component" value="Unassembled WGS sequence"/>
</dbReference>
<comment type="caution">
    <text evidence="3">The sequence shown here is derived from an EMBL/GenBank/DDBJ whole genome shotgun (WGS) entry which is preliminary data.</text>
</comment>
<reference evidence="3" key="1">
    <citation type="journal article" date="2018" name="Genome Biol.">
        <title>SKESA: strategic k-mer extension for scrupulous assemblies.</title>
        <authorList>
            <person name="Souvorov A."/>
            <person name="Agarwala R."/>
            <person name="Lipman D.J."/>
        </authorList>
    </citation>
    <scope>NUCLEOTIDE SEQUENCE</scope>
    <source>
        <strain evidence="3">AUSMDU00005748</strain>
        <strain evidence="2">R404</strain>
    </source>
</reference>
<dbReference type="AlphaFoldDB" id="A0AAD3UKW5"/>
<name>A0AAD3UKW5_KLEOX</name>
<dbReference type="EMBL" id="DACSEO010000092">
    <property type="protein sequence ID" value="HAT1684296.1"/>
    <property type="molecule type" value="Genomic_DNA"/>
</dbReference>
<reference evidence="1" key="3">
    <citation type="submission" date="2024-02" db="EMBL/GenBank/DDBJ databases">
        <authorList>
            <consortium name="Clinical and Environmental Microbiology Branch: Whole genome sequencing antimicrobial resistance pathogens in the healthcare setting"/>
        </authorList>
    </citation>
    <scope>NUCLEOTIDE SEQUENCE</scope>
    <source>
        <strain evidence="1">2023BB-00086</strain>
    </source>
</reference>
<dbReference type="EMBL" id="DACXIC010000017">
    <property type="protein sequence ID" value="HAU4357670.1"/>
    <property type="molecule type" value="Genomic_DNA"/>
</dbReference>
<evidence type="ECO:0000313" key="2">
    <source>
        <dbReference type="EMBL" id="HAT1684296.1"/>
    </source>
</evidence>
<sequence length="206" mass="23607">MNIINIITDDVYFLQGARHLLNEAAENHAVLYNDINASGLRAVVRSFATYDQKVILYIHCIRKRRVLLRLVAAYNLQVFVITHCKVSDCNNDKDPMIIPSFLSKKEFLQKIKSAKRSVYRKSSQRSKRIFKGLSAGASVKDLAETLNITQKAVYAIKNHTIKKFGFKSTKMNGFLLCRDLLEMNEIGLRYKRIVDGNFVSMNARRS</sequence>
<dbReference type="EMBL" id="ABNOCX020000001">
    <property type="protein sequence ID" value="EML7079940.1"/>
    <property type="molecule type" value="Genomic_DNA"/>
</dbReference>
<gene>
    <name evidence="3" type="ORF">F6W21_15170</name>
    <name evidence="2" type="ORF">I8Y21_005077</name>
    <name evidence="1" type="ORF">RYF40_000337</name>
</gene>